<evidence type="ECO:0000259" key="10">
    <source>
        <dbReference type="PROSITE" id="PS50850"/>
    </source>
</evidence>
<keyword evidence="12" id="KW-1185">Reference proteome</keyword>
<keyword evidence="5 9" id="KW-1133">Transmembrane helix</keyword>
<comment type="caution">
    <text evidence="11">The sequence shown here is derived from an EMBL/GenBank/DDBJ whole genome shotgun (WGS) entry which is preliminary data.</text>
</comment>
<evidence type="ECO:0000256" key="7">
    <source>
        <dbReference type="ARBA" id="ARBA00049119"/>
    </source>
</evidence>
<dbReference type="GO" id="GO:0016020">
    <property type="term" value="C:membrane"/>
    <property type="evidence" value="ECO:0007669"/>
    <property type="project" value="UniProtKB-SubCell"/>
</dbReference>
<gene>
    <name evidence="11" type="ORF">FFLO_04398</name>
</gene>
<feature type="transmembrane region" description="Helical" evidence="9">
    <location>
        <begin position="323"/>
        <end position="342"/>
    </location>
</feature>
<dbReference type="EMBL" id="JABELV010000093">
    <property type="protein sequence ID" value="KAG7531337.1"/>
    <property type="molecule type" value="Genomic_DNA"/>
</dbReference>
<dbReference type="InterPro" id="IPR005828">
    <property type="entry name" value="MFS_sugar_transport-like"/>
</dbReference>
<feature type="transmembrane region" description="Helical" evidence="9">
    <location>
        <begin position="382"/>
        <end position="401"/>
    </location>
</feature>
<dbReference type="Pfam" id="PF00083">
    <property type="entry name" value="Sugar_tr"/>
    <property type="match status" value="1"/>
</dbReference>
<feature type="transmembrane region" description="Helical" evidence="9">
    <location>
        <begin position="455"/>
        <end position="473"/>
    </location>
</feature>
<keyword evidence="3 8" id="KW-0813">Transport</keyword>
<dbReference type="InterPro" id="IPR003663">
    <property type="entry name" value="Sugar/inositol_transpt"/>
</dbReference>
<dbReference type="NCBIfam" id="TIGR00879">
    <property type="entry name" value="SP"/>
    <property type="match status" value="1"/>
</dbReference>
<proteinExistence type="inferred from homology"/>
<organism evidence="11 12">
    <name type="scientific">Filobasidium floriforme</name>
    <dbReference type="NCBI Taxonomy" id="5210"/>
    <lineage>
        <taxon>Eukaryota</taxon>
        <taxon>Fungi</taxon>
        <taxon>Dikarya</taxon>
        <taxon>Basidiomycota</taxon>
        <taxon>Agaricomycotina</taxon>
        <taxon>Tremellomycetes</taxon>
        <taxon>Filobasidiales</taxon>
        <taxon>Filobasidiaceae</taxon>
        <taxon>Filobasidium</taxon>
    </lineage>
</organism>
<evidence type="ECO:0000313" key="11">
    <source>
        <dbReference type="EMBL" id="KAG7531337.1"/>
    </source>
</evidence>
<feature type="transmembrane region" description="Helical" evidence="9">
    <location>
        <begin position="107"/>
        <end position="129"/>
    </location>
</feature>
<feature type="transmembrane region" description="Helical" evidence="9">
    <location>
        <begin position="300"/>
        <end position="317"/>
    </location>
</feature>
<name>A0A8K0JJI0_9TREE</name>
<dbReference type="InterPro" id="IPR020846">
    <property type="entry name" value="MFS_dom"/>
</dbReference>
<evidence type="ECO:0000256" key="5">
    <source>
        <dbReference type="ARBA" id="ARBA00022989"/>
    </source>
</evidence>
<feature type="transmembrane region" description="Helical" evidence="9">
    <location>
        <begin position="21"/>
        <end position="39"/>
    </location>
</feature>
<evidence type="ECO:0000256" key="9">
    <source>
        <dbReference type="SAM" id="Phobius"/>
    </source>
</evidence>
<comment type="similarity">
    <text evidence="2 8">Belongs to the major facilitator superfamily. Sugar transporter (TC 2.A.1.1) family.</text>
</comment>
<dbReference type="PRINTS" id="PR00171">
    <property type="entry name" value="SUGRTRNSPORT"/>
</dbReference>
<evidence type="ECO:0000256" key="8">
    <source>
        <dbReference type="RuleBase" id="RU003346"/>
    </source>
</evidence>
<comment type="subcellular location">
    <subcellularLocation>
        <location evidence="1">Membrane</location>
        <topology evidence="1">Multi-pass membrane protein</topology>
    </subcellularLocation>
</comment>
<evidence type="ECO:0000256" key="3">
    <source>
        <dbReference type="ARBA" id="ARBA00022448"/>
    </source>
</evidence>
<evidence type="ECO:0000313" key="12">
    <source>
        <dbReference type="Proteomes" id="UP000812966"/>
    </source>
</evidence>
<evidence type="ECO:0000256" key="2">
    <source>
        <dbReference type="ARBA" id="ARBA00010992"/>
    </source>
</evidence>
<feature type="transmembrane region" description="Helical" evidence="9">
    <location>
        <begin position="351"/>
        <end position="370"/>
    </location>
</feature>
<dbReference type="PANTHER" id="PTHR48022:SF17">
    <property type="entry name" value="HEXOSE TRANSPORTER"/>
    <property type="match status" value="1"/>
</dbReference>
<feature type="transmembrane region" description="Helical" evidence="9">
    <location>
        <begin position="76"/>
        <end position="98"/>
    </location>
</feature>
<dbReference type="InterPro" id="IPR050360">
    <property type="entry name" value="MFS_Sugar_Transporters"/>
</dbReference>
<evidence type="ECO:0000256" key="6">
    <source>
        <dbReference type="ARBA" id="ARBA00023136"/>
    </source>
</evidence>
<accession>A0A8K0JJI0</accession>
<dbReference type="Gene3D" id="1.20.1250.20">
    <property type="entry name" value="MFS general substrate transporter like domains"/>
    <property type="match status" value="1"/>
</dbReference>
<feature type="transmembrane region" description="Helical" evidence="9">
    <location>
        <begin position="197"/>
        <end position="217"/>
    </location>
</feature>
<dbReference type="PANTHER" id="PTHR48022">
    <property type="entry name" value="PLASTIDIC GLUCOSE TRANSPORTER 4"/>
    <property type="match status" value="1"/>
</dbReference>
<reference evidence="11" key="1">
    <citation type="submission" date="2020-04" db="EMBL/GenBank/DDBJ databases">
        <title>Analysis of mating type loci in Filobasidium floriforme.</title>
        <authorList>
            <person name="Nowrousian M."/>
        </authorList>
    </citation>
    <scope>NUCLEOTIDE SEQUENCE</scope>
    <source>
        <strain evidence="11">CBS 6242</strain>
    </source>
</reference>
<dbReference type="PROSITE" id="PS50850">
    <property type="entry name" value="MFS"/>
    <property type="match status" value="1"/>
</dbReference>
<dbReference type="GO" id="GO:0005351">
    <property type="term" value="F:carbohydrate:proton symporter activity"/>
    <property type="evidence" value="ECO:0007669"/>
    <property type="project" value="TreeGrafter"/>
</dbReference>
<dbReference type="SUPFAM" id="SSF103473">
    <property type="entry name" value="MFS general substrate transporter"/>
    <property type="match status" value="1"/>
</dbReference>
<feature type="transmembrane region" description="Helical" evidence="9">
    <location>
        <begin position="135"/>
        <end position="157"/>
    </location>
</feature>
<keyword evidence="4 9" id="KW-0812">Transmembrane</keyword>
<evidence type="ECO:0000256" key="1">
    <source>
        <dbReference type="ARBA" id="ARBA00004141"/>
    </source>
</evidence>
<evidence type="ECO:0000256" key="4">
    <source>
        <dbReference type="ARBA" id="ARBA00022692"/>
    </source>
</evidence>
<sequence>MSPKPSMKFGSKNAIRDELTRNLIFVAFFACMGSFTFGYDNAWWGGVLGHPYFVEIFGTDTIKAGQTVRELTSTQISVGTAMGSACIGIGCMAAGYVADTIGRKRSFYVTAIGSGVGTVIEVTSGIGGGRFWQLVAGKLVICLAIGIASVSVPLYLAECAPGPIRGAMVNSYVWVQSIGGFVAYGVIYGILSKQSQIVWILPICLQMLAPFVTCVMAPRLPESPRWLVEKGRTDEARSALLFLRGGKEGYDVEADVRGLEESFRIAQTKRQLGWLECFKGRNLARTNVCVGVQSLQQGQGLAFIANYMVIFFIQLGIENPYMILLIIYGAIMIPFTATGFFTQDYFGRRTLLMTGGSVMGASMLALAGVVASTSDGTVTGAKANVCVFFIVLWLVAFTQSWTGIPWTVSAEVPADDLRDKTLALGAASGYWIGMVVSLVSPYLQQEPVNMGGKIGFIWGGVSAITLAWVFWFVPELKGRTLEQIDYMYDRGVPARKMSTYVMETLPEESEQVDPAYPVDDKMAEKGEFAHDDEFHARA</sequence>
<comment type="catalytic activity">
    <reaction evidence="7">
        <text>myo-inositol(out) + H(+)(out) = myo-inositol(in) + H(+)(in)</text>
        <dbReference type="Rhea" id="RHEA:60364"/>
        <dbReference type="ChEBI" id="CHEBI:15378"/>
        <dbReference type="ChEBI" id="CHEBI:17268"/>
    </reaction>
</comment>
<feature type="transmembrane region" description="Helical" evidence="9">
    <location>
        <begin position="169"/>
        <end position="191"/>
    </location>
</feature>
<dbReference type="AlphaFoldDB" id="A0A8K0JJI0"/>
<feature type="transmembrane region" description="Helical" evidence="9">
    <location>
        <begin position="422"/>
        <end position="443"/>
    </location>
</feature>
<feature type="domain" description="Major facilitator superfamily (MFS) profile" evidence="10">
    <location>
        <begin position="26"/>
        <end position="477"/>
    </location>
</feature>
<keyword evidence="6 9" id="KW-0472">Membrane</keyword>
<dbReference type="InterPro" id="IPR036259">
    <property type="entry name" value="MFS_trans_sf"/>
</dbReference>
<dbReference type="Proteomes" id="UP000812966">
    <property type="component" value="Unassembled WGS sequence"/>
</dbReference>
<protein>
    <recommendedName>
        <fullName evidence="10">Major facilitator superfamily (MFS) profile domain-containing protein</fullName>
    </recommendedName>
</protein>